<dbReference type="OrthoDB" id="5582218at2759"/>
<feature type="domain" description="PXA" evidence="1">
    <location>
        <begin position="36"/>
        <end position="221"/>
    </location>
</feature>
<dbReference type="Pfam" id="PF02194">
    <property type="entry name" value="PXA"/>
    <property type="match status" value="1"/>
</dbReference>
<dbReference type="GO" id="GO:0035091">
    <property type="term" value="F:phosphatidylinositol binding"/>
    <property type="evidence" value="ECO:0007669"/>
    <property type="project" value="TreeGrafter"/>
</dbReference>
<keyword evidence="3" id="KW-1185">Reference proteome</keyword>
<proteinExistence type="predicted"/>
<evidence type="ECO:0000313" key="2">
    <source>
        <dbReference type="EMBL" id="PWN95736.1"/>
    </source>
</evidence>
<dbReference type="EMBL" id="KZ819302">
    <property type="protein sequence ID" value="PWN95736.1"/>
    <property type="molecule type" value="Genomic_DNA"/>
</dbReference>
<dbReference type="GeneID" id="37268757"/>
<evidence type="ECO:0000313" key="3">
    <source>
        <dbReference type="Proteomes" id="UP000245946"/>
    </source>
</evidence>
<dbReference type="PROSITE" id="PS51207">
    <property type="entry name" value="PXA"/>
    <property type="match status" value="1"/>
</dbReference>
<accession>A0A316Z2X7</accession>
<dbReference type="AlphaFoldDB" id="A0A316Z2X7"/>
<dbReference type="STRING" id="58919.A0A316Z2X7"/>
<dbReference type="PANTHER" id="PTHR22775">
    <property type="entry name" value="SORTING NEXIN"/>
    <property type="match status" value="1"/>
</dbReference>
<dbReference type="PANTHER" id="PTHR22775:SF3">
    <property type="entry name" value="SORTING NEXIN-13"/>
    <property type="match status" value="1"/>
</dbReference>
<dbReference type="SMART" id="SM00313">
    <property type="entry name" value="PXA"/>
    <property type="match status" value="1"/>
</dbReference>
<organism evidence="2 3">
    <name type="scientific">Tilletiopsis washingtonensis</name>
    <dbReference type="NCBI Taxonomy" id="58919"/>
    <lineage>
        <taxon>Eukaryota</taxon>
        <taxon>Fungi</taxon>
        <taxon>Dikarya</taxon>
        <taxon>Basidiomycota</taxon>
        <taxon>Ustilaginomycotina</taxon>
        <taxon>Exobasidiomycetes</taxon>
        <taxon>Entylomatales</taxon>
        <taxon>Entylomatales incertae sedis</taxon>
        <taxon>Tilletiopsis</taxon>
    </lineage>
</organism>
<dbReference type="RefSeq" id="XP_025596015.1">
    <property type="nucleotide sequence ID" value="XM_025741213.1"/>
</dbReference>
<reference evidence="2 3" key="1">
    <citation type="journal article" date="2018" name="Mol. Biol. Evol.">
        <title>Broad Genomic Sampling Reveals a Smut Pathogenic Ancestry of the Fungal Clade Ustilaginomycotina.</title>
        <authorList>
            <person name="Kijpornyongpan T."/>
            <person name="Mondo S.J."/>
            <person name="Barry K."/>
            <person name="Sandor L."/>
            <person name="Lee J."/>
            <person name="Lipzen A."/>
            <person name="Pangilinan J."/>
            <person name="LaButti K."/>
            <person name="Hainaut M."/>
            <person name="Henrissat B."/>
            <person name="Grigoriev I.V."/>
            <person name="Spatafora J.W."/>
            <person name="Aime M.C."/>
        </authorList>
    </citation>
    <scope>NUCLEOTIDE SEQUENCE [LARGE SCALE GENOMIC DNA]</scope>
    <source>
        <strain evidence="2 3">MCA 4186</strain>
    </source>
</reference>
<dbReference type="InterPro" id="IPR003114">
    <property type="entry name" value="Phox_assoc"/>
</dbReference>
<sequence length="500" mass="52807">MAPPDSADAAAEATLIRRVLFAAAPALPAPILLSSPGPLDHEAALLLAHGLRAAVLPWYSRLTPDRELLTVISGVFAAVLERIGQRLGSTDGQAALARFVGEELPALVAAHIEDVRACEAAAGTAAAQHASLATLYLSRAPHPALRVQPGTGEPLVDGAYLRALVEALLEALLPAEHWASECERFIVRDVVVGILRGSVLGRCTRPWFLVETAHKLLDARASKADEVAGTSKTATGFSVVAALHRLVSLALLCLSVLLPPLLRAYVELFTPAETQHRRRARRRRSNIGALTPGGPAWIAEADEPSMAPQPATRSAQSAPLLRLPPLLSLLSVMFELSNRALSRAALLLLHLAGDLGLAGLVETRIDSAMRHAVEPHRLAPVVRAVREAALPGGQLPPPAPPDPTPAQRRRDYARLLPRLCAAMPAPVRALLLGVQPATQEAALARAVGPFMGPPPAPHSPDEHCSGLAELANVRLYLAVLERLAVLIDPALEETGLTAAA</sequence>
<gene>
    <name evidence="2" type="ORF">FA09DRAFT_326441</name>
</gene>
<protein>
    <recommendedName>
        <fullName evidence="1">PXA domain-containing protein</fullName>
    </recommendedName>
</protein>
<evidence type="ECO:0000259" key="1">
    <source>
        <dbReference type="PROSITE" id="PS51207"/>
    </source>
</evidence>
<dbReference type="Proteomes" id="UP000245946">
    <property type="component" value="Unassembled WGS sequence"/>
</dbReference>
<name>A0A316Z2X7_9BASI</name>